<evidence type="ECO:0000313" key="4">
    <source>
        <dbReference type="Proteomes" id="UP000053235"/>
    </source>
</evidence>
<dbReference type="PANTHER" id="PTHR48100">
    <property type="entry name" value="BROAD-SPECIFICITY PHOSPHATASE YOR283W-RELATED"/>
    <property type="match status" value="1"/>
</dbReference>
<dbReference type="RefSeq" id="WP_055672071.1">
    <property type="nucleotide sequence ID" value="NZ_CXWD01000008.1"/>
</dbReference>
<name>A0A0M7A654_9HYPH</name>
<dbReference type="GO" id="GO:0016791">
    <property type="term" value="F:phosphatase activity"/>
    <property type="evidence" value="ECO:0007669"/>
    <property type="project" value="TreeGrafter"/>
</dbReference>
<evidence type="ECO:0000256" key="1">
    <source>
        <dbReference type="PIRSR" id="PIRSR613078-1"/>
    </source>
</evidence>
<feature type="binding site" evidence="2">
    <location>
        <begin position="26"/>
        <end position="33"/>
    </location>
    <ligand>
        <name>substrate</name>
    </ligand>
</feature>
<accession>A0A0M7A654</accession>
<dbReference type="GO" id="GO:0005737">
    <property type="term" value="C:cytoplasm"/>
    <property type="evidence" value="ECO:0007669"/>
    <property type="project" value="TreeGrafter"/>
</dbReference>
<feature type="binding site" evidence="2">
    <location>
        <position position="84"/>
    </location>
    <ligand>
        <name>substrate</name>
    </ligand>
</feature>
<dbReference type="InterPro" id="IPR029033">
    <property type="entry name" value="His_PPase_superfam"/>
</dbReference>
<dbReference type="InterPro" id="IPR013078">
    <property type="entry name" value="His_Pase_superF_clade-1"/>
</dbReference>
<protein>
    <submittedName>
        <fullName evidence="3">Glucosyl-3-phosphoglycerate phosphatase</fullName>
        <ecNumber evidence="3">3.1.3.-</ecNumber>
    </submittedName>
</protein>
<dbReference type="SMART" id="SM00855">
    <property type="entry name" value="PGAM"/>
    <property type="match status" value="1"/>
</dbReference>
<organism evidence="3 4">
    <name type="scientific">Roseibium alexandrii</name>
    <dbReference type="NCBI Taxonomy" id="388408"/>
    <lineage>
        <taxon>Bacteria</taxon>
        <taxon>Pseudomonadati</taxon>
        <taxon>Pseudomonadota</taxon>
        <taxon>Alphaproteobacteria</taxon>
        <taxon>Hyphomicrobiales</taxon>
        <taxon>Stappiaceae</taxon>
        <taxon>Roseibium</taxon>
    </lineage>
</organism>
<gene>
    <name evidence="3" type="primary">gpgP</name>
    <name evidence="3" type="ORF">LAX5112_02484</name>
</gene>
<feature type="active site" description="Tele-phosphohistidine intermediate" evidence="1">
    <location>
        <position position="27"/>
    </location>
</feature>
<evidence type="ECO:0000256" key="2">
    <source>
        <dbReference type="PIRSR" id="PIRSR613078-2"/>
    </source>
</evidence>
<dbReference type="InterPro" id="IPR050275">
    <property type="entry name" value="PGM_Phosphatase"/>
</dbReference>
<dbReference type="Proteomes" id="UP000053235">
    <property type="component" value="Unassembled WGS sequence"/>
</dbReference>
<dbReference type="EMBL" id="CXWD01000008">
    <property type="protein sequence ID" value="CTQ70369.1"/>
    <property type="molecule type" value="Genomic_DNA"/>
</dbReference>
<dbReference type="CDD" id="cd07067">
    <property type="entry name" value="HP_PGM_like"/>
    <property type="match status" value="1"/>
</dbReference>
<proteinExistence type="predicted"/>
<dbReference type="PANTHER" id="PTHR48100:SF59">
    <property type="entry name" value="ADENOSYLCOBALAMIN_ALPHA-RIBAZOLE PHOSPHATASE"/>
    <property type="match status" value="1"/>
</dbReference>
<dbReference type="OrthoDB" id="9781415at2"/>
<sequence length="217" mass="24476">MTIVPAPQSPEYLKKLFDPGFLIFIRHGQTDWNAEGRMQGQKDIPLNAHGEGQATNNGALLKAFLEQEGIVPVSLDFVASPLGRTRATMERVRTEMGLAPDTYRLDDQLKEITFGDWEGFTLEELAVNDPELVEQRRADKWRFVPPGGESYEMLADRIGRWLVTVDRPSVVVSHGGVFRVLRGLLEGGYTDKVPKYDVPQDKVFIWRDSQMTAVETV</sequence>
<feature type="active site" description="Proton donor/acceptor" evidence="1">
    <location>
        <position position="111"/>
    </location>
</feature>
<dbReference type="STRING" id="388408.LAX5112_02484"/>
<dbReference type="Pfam" id="PF00300">
    <property type="entry name" value="His_Phos_1"/>
    <property type="match status" value="1"/>
</dbReference>
<keyword evidence="4" id="KW-1185">Reference proteome</keyword>
<dbReference type="AlphaFoldDB" id="A0A0M7A654"/>
<evidence type="ECO:0000313" key="3">
    <source>
        <dbReference type="EMBL" id="CTQ70369.1"/>
    </source>
</evidence>
<dbReference type="Gene3D" id="3.40.50.1240">
    <property type="entry name" value="Phosphoglycerate mutase-like"/>
    <property type="match status" value="1"/>
</dbReference>
<dbReference type="SUPFAM" id="SSF53254">
    <property type="entry name" value="Phosphoglycerate mutase-like"/>
    <property type="match status" value="1"/>
</dbReference>
<keyword evidence="3" id="KW-0378">Hydrolase</keyword>
<dbReference type="EC" id="3.1.3.-" evidence="3"/>
<reference evidence="4" key="1">
    <citation type="submission" date="2015-07" db="EMBL/GenBank/DDBJ databases">
        <authorList>
            <person name="Rodrigo-Torres Lidia"/>
            <person name="Arahal R.David."/>
        </authorList>
    </citation>
    <scope>NUCLEOTIDE SEQUENCE [LARGE SCALE GENOMIC DNA]</scope>
    <source>
        <strain evidence="4">CECT 5112</strain>
    </source>
</reference>
<dbReference type="PIRSF" id="PIRSF000709">
    <property type="entry name" value="6PFK_2-Ptase"/>
    <property type="match status" value="1"/>
</dbReference>